<name>A0A1I3T2X9_9PLAN</name>
<dbReference type="Proteomes" id="UP000199518">
    <property type="component" value="Unassembled WGS sequence"/>
</dbReference>
<keyword evidence="7" id="KW-1185">Reference proteome</keyword>
<evidence type="ECO:0000256" key="4">
    <source>
        <dbReference type="ARBA" id="ARBA00022898"/>
    </source>
</evidence>
<evidence type="ECO:0000256" key="5">
    <source>
        <dbReference type="RuleBase" id="RU003560"/>
    </source>
</evidence>
<dbReference type="STRING" id="1576369.SAMN05421753_1271"/>
<dbReference type="PANTHER" id="PTHR11986">
    <property type="entry name" value="AMINOTRANSFERASE CLASS III"/>
    <property type="match status" value="1"/>
</dbReference>
<evidence type="ECO:0000313" key="6">
    <source>
        <dbReference type="EMBL" id="SFJ64549.1"/>
    </source>
</evidence>
<dbReference type="InterPro" id="IPR015422">
    <property type="entry name" value="PyrdxlP-dep_Trfase_small"/>
</dbReference>
<dbReference type="PANTHER" id="PTHR11986:SF79">
    <property type="entry name" value="ACETYLORNITHINE AMINOTRANSFERASE, MITOCHONDRIAL"/>
    <property type="match status" value="1"/>
</dbReference>
<dbReference type="InterPro" id="IPR005814">
    <property type="entry name" value="Aminotrans_3"/>
</dbReference>
<sequence length="519" mass="57029">IAQASLPFRNSVIHIVTARSRQESLHDSDELPDLKFGAWILQAEKTRIEMKGAMMASGQLHSEMFRSDPRVAEARRLLREALVEHRAKIAGPSGAISERRQAYAELLQEFADRRGGKLFFPYLGSGLGNGALVELADGSIKYDMITGIGVHAFGHSDPDLMEAGISAALEDTVMQGNLQQNVESAALCRELIDLVRESGGPIRHCFLSTSGATANENALKMLFQARQPADRMLAFSNCFAGRTLATSQLTDRAKNRVGLPTVMGVDYVPFYDHRNPDDATAQAVARLKEHFERYPGRHAGMIMELVQGEGGYYAAPREFLVAVCEQLRTQHVPVFFDEIQTFGRTSRPFAFQHFELDEFADIVTVGKLTQVCATLFRDDLVPKPGLVSQTFTGSTASIHASRVILQRLQSGHYFGESGRLLQIQKRFAGHFERLQQSQPGLLSGPWGLGGMIAFTAFDGSAEKNRQVLDALYDAGVLAFSAGADPTRVRMLPPFGVVTDEQIDAVCEIIADVLTRLAVK</sequence>
<reference evidence="7" key="1">
    <citation type="submission" date="2016-10" db="EMBL/GenBank/DDBJ databases">
        <authorList>
            <person name="Varghese N."/>
            <person name="Submissions S."/>
        </authorList>
    </citation>
    <scope>NUCLEOTIDE SEQUENCE [LARGE SCALE GENOMIC DNA]</scope>
    <source>
        <strain evidence="7">DSM 26348</strain>
    </source>
</reference>
<protein>
    <submittedName>
        <fullName evidence="6">Acetylornithine aminotransferase</fullName>
    </submittedName>
</protein>
<dbReference type="Pfam" id="PF00202">
    <property type="entry name" value="Aminotran_3"/>
    <property type="match status" value="1"/>
</dbReference>
<keyword evidence="4 5" id="KW-0663">Pyridoxal phosphate</keyword>
<dbReference type="GO" id="GO:0042802">
    <property type="term" value="F:identical protein binding"/>
    <property type="evidence" value="ECO:0007669"/>
    <property type="project" value="TreeGrafter"/>
</dbReference>
<proteinExistence type="inferred from homology"/>
<dbReference type="Gene3D" id="3.90.1150.10">
    <property type="entry name" value="Aspartate Aminotransferase, domain 1"/>
    <property type="match status" value="1"/>
</dbReference>
<comment type="similarity">
    <text evidence="5">Belongs to the class-III pyridoxal-phosphate-dependent aminotransferase family.</text>
</comment>
<organism evidence="6 7">
    <name type="scientific">Planctomicrobium piriforme</name>
    <dbReference type="NCBI Taxonomy" id="1576369"/>
    <lineage>
        <taxon>Bacteria</taxon>
        <taxon>Pseudomonadati</taxon>
        <taxon>Planctomycetota</taxon>
        <taxon>Planctomycetia</taxon>
        <taxon>Planctomycetales</taxon>
        <taxon>Planctomycetaceae</taxon>
        <taxon>Planctomicrobium</taxon>
    </lineage>
</organism>
<evidence type="ECO:0000256" key="2">
    <source>
        <dbReference type="ARBA" id="ARBA00022576"/>
    </source>
</evidence>
<dbReference type="InterPro" id="IPR050103">
    <property type="entry name" value="Class-III_PLP-dep_AT"/>
</dbReference>
<evidence type="ECO:0000256" key="3">
    <source>
        <dbReference type="ARBA" id="ARBA00022679"/>
    </source>
</evidence>
<dbReference type="EMBL" id="FOQD01000027">
    <property type="protein sequence ID" value="SFJ64549.1"/>
    <property type="molecule type" value="Genomic_DNA"/>
</dbReference>
<dbReference type="InterPro" id="IPR015421">
    <property type="entry name" value="PyrdxlP-dep_Trfase_major"/>
</dbReference>
<feature type="non-terminal residue" evidence="6">
    <location>
        <position position="1"/>
    </location>
</feature>
<accession>A0A1I3T2X9</accession>
<evidence type="ECO:0000256" key="1">
    <source>
        <dbReference type="ARBA" id="ARBA00001933"/>
    </source>
</evidence>
<evidence type="ECO:0000313" key="7">
    <source>
        <dbReference type="Proteomes" id="UP000199518"/>
    </source>
</evidence>
<keyword evidence="3 6" id="KW-0808">Transferase</keyword>
<dbReference type="Gene3D" id="3.40.640.10">
    <property type="entry name" value="Type I PLP-dependent aspartate aminotransferase-like (Major domain)"/>
    <property type="match status" value="1"/>
</dbReference>
<dbReference type="GO" id="GO:0008483">
    <property type="term" value="F:transaminase activity"/>
    <property type="evidence" value="ECO:0007669"/>
    <property type="project" value="UniProtKB-KW"/>
</dbReference>
<gene>
    <name evidence="6" type="ORF">SAMN05421753_1271</name>
</gene>
<dbReference type="SUPFAM" id="SSF53383">
    <property type="entry name" value="PLP-dependent transferases"/>
    <property type="match status" value="1"/>
</dbReference>
<dbReference type="GO" id="GO:0030170">
    <property type="term" value="F:pyridoxal phosphate binding"/>
    <property type="evidence" value="ECO:0007669"/>
    <property type="project" value="InterPro"/>
</dbReference>
<dbReference type="InterPro" id="IPR015424">
    <property type="entry name" value="PyrdxlP-dep_Trfase"/>
</dbReference>
<comment type="cofactor">
    <cofactor evidence="1">
        <name>pyridoxal 5'-phosphate</name>
        <dbReference type="ChEBI" id="CHEBI:597326"/>
    </cofactor>
</comment>
<dbReference type="AlphaFoldDB" id="A0A1I3T2X9"/>
<dbReference type="PIRSF" id="PIRSF000521">
    <property type="entry name" value="Transaminase_4ab_Lys_Orn"/>
    <property type="match status" value="1"/>
</dbReference>
<keyword evidence="2 6" id="KW-0032">Aminotransferase</keyword>